<keyword evidence="6" id="KW-0479">Metal-binding</keyword>
<comment type="pathway">
    <text evidence="2">Protein modification; protein ubiquitination.</text>
</comment>
<feature type="domain" description="RING-type" evidence="11">
    <location>
        <begin position="308"/>
        <end position="343"/>
    </location>
</feature>
<dbReference type="GO" id="GO:0005737">
    <property type="term" value="C:cytoplasm"/>
    <property type="evidence" value="ECO:0007669"/>
    <property type="project" value="TreeGrafter"/>
</dbReference>
<sequence>MENRIESEVRLTFVGGKSPWYKFVFHKDFSSKQLTNMIPRHVIDSLKCGLCKSGLSIFPIHSYGNNDMVTCGRCPLQNDFLPQREHLYEELAKYIEFSCRYENLGCIEKLKPDELDKKLKPDELEKHEKICQHKPCLCPILPLGSCNWQGDCKDLFAHCTDAHPDYSQESFSVEINLIASNEANYVFSQANETFIAQLQADSVNHRFYVNVRYCGVNATAKNFSYRVCFLGKKKKFSCSVHAVELGEIGPILTGTTTLTDFMDILENLNYPLCVVCKIEIFVKKESLKEPENAEASTQGIDLLRKLECPVCLEYMIPPIMQCNGGHSFCQGCRNQITTCPICKGTISDTRNFLLEDITSMIVYPCKYKRYGCTHSAKADQIQQHQDTCINGPYRCIMDDCSWEDRHTKFLEHLTDTHKDNIVETDSISYILDNTLDMEFYNYICIVNKKVFRIEFSRDADEFWWIVHTVKGQTEPNKYLLELDFKSESNERLYVKRNVNDQSLLFQKDQLCEFIDGDVLTYKMHIVESDCNWQGDYEKLPEHFVYMHPHRIQARFPIRLDFAISEAESYVFFENRKAFLAQLMTDREDGKLCVTVRYCGPSSNAKNLFYRVSFVGNNMEYCCSEHPIQVGKIGAITTETTTRVDTLEIDKILDRPISAVCKIVTFIKEAAIKEPGEYKDKELNQGNDLLRKLECPVCLEYMIPPIMQCHQGHSFCQPCCKKITTCPICRSAISGARNFILEDITSNFQYPCKYRRYGCQFSATANNIQQHEATCINGPYKCIILNCIWEDIYAKFLEHLSKAHKDNILVTDSVRYRLNNTLDREYCDYICIVNDQAFRITGNTVTTSVLLMIKHFE</sequence>
<feature type="domain" description="RING-type" evidence="11">
    <location>
        <begin position="694"/>
        <end position="729"/>
    </location>
</feature>
<dbReference type="PROSITE" id="PS51081">
    <property type="entry name" value="ZF_SIAH"/>
    <property type="match status" value="3"/>
</dbReference>
<dbReference type="InterPro" id="IPR049548">
    <property type="entry name" value="Sina-like_RING"/>
</dbReference>
<evidence type="ECO:0000256" key="7">
    <source>
        <dbReference type="ARBA" id="ARBA00022771"/>
    </source>
</evidence>
<evidence type="ECO:0000256" key="10">
    <source>
        <dbReference type="PROSITE-ProRule" id="PRU00455"/>
    </source>
</evidence>
<feature type="domain" description="SIAH-type" evidence="12">
    <location>
        <begin position="360"/>
        <end position="418"/>
    </location>
</feature>
<evidence type="ECO:0000256" key="1">
    <source>
        <dbReference type="ARBA" id="ARBA00000900"/>
    </source>
</evidence>
<dbReference type="GO" id="GO:0043161">
    <property type="term" value="P:proteasome-mediated ubiquitin-dependent protein catabolic process"/>
    <property type="evidence" value="ECO:0007669"/>
    <property type="project" value="TreeGrafter"/>
</dbReference>
<feature type="domain" description="SIAH-type" evidence="12">
    <location>
        <begin position="94"/>
        <end position="164"/>
    </location>
</feature>
<dbReference type="GO" id="GO:0008270">
    <property type="term" value="F:zinc ion binding"/>
    <property type="evidence" value="ECO:0007669"/>
    <property type="project" value="UniProtKB-KW"/>
</dbReference>
<evidence type="ECO:0000256" key="8">
    <source>
        <dbReference type="ARBA" id="ARBA00022786"/>
    </source>
</evidence>
<dbReference type="GO" id="GO:0031624">
    <property type="term" value="F:ubiquitin conjugating enzyme binding"/>
    <property type="evidence" value="ECO:0007669"/>
    <property type="project" value="TreeGrafter"/>
</dbReference>
<dbReference type="Pfam" id="PF21361">
    <property type="entry name" value="Sina_ZnF"/>
    <property type="match status" value="3"/>
</dbReference>
<evidence type="ECO:0000259" key="12">
    <source>
        <dbReference type="PROSITE" id="PS51081"/>
    </source>
</evidence>
<dbReference type="PROSITE" id="PS50089">
    <property type="entry name" value="ZF_RING_2"/>
    <property type="match status" value="2"/>
</dbReference>
<organism evidence="13 14">
    <name type="scientific">Popillia japonica</name>
    <name type="common">Japanese beetle</name>
    <dbReference type="NCBI Taxonomy" id="7064"/>
    <lineage>
        <taxon>Eukaryota</taxon>
        <taxon>Metazoa</taxon>
        <taxon>Ecdysozoa</taxon>
        <taxon>Arthropoda</taxon>
        <taxon>Hexapoda</taxon>
        <taxon>Insecta</taxon>
        <taxon>Pterygota</taxon>
        <taxon>Neoptera</taxon>
        <taxon>Endopterygota</taxon>
        <taxon>Coleoptera</taxon>
        <taxon>Polyphaga</taxon>
        <taxon>Scarabaeiformia</taxon>
        <taxon>Scarabaeidae</taxon>
        <taxon>Rutelinae</taxon>
        <taxon>Popillia</taxon>
    </lineage>
</organism>
<feature type="domain" description="SIAH-type" evidence="12">
    <location>
        <begin position="746"/>
        <end position="804"/>
    </location>
</feature>
<evidence type="ECO:0000256" key="6">
    <source>
        <dbReference type="ARBA" id="ARBA00022723"/>
    </source>
</evidence>
<dbReference type="PANTHER" id="PTHR45877">
    <property type="entry name" value="E3 UBIQUITIN-PROTEIN LIGASE SIAH2"/>
    <property type="match status" value="1"/>
</dbReference>
<name>A0AAW1MDZ1_POPJA</name>
<dbReference type="EC" id="2.3.2.27" evidence="4"/>
<keyword evidence="14" id="KW-1185">Reference proteome</keyword>
<reference evidence="13 14" key="1">
    <citation type="journal article" date="2024" name="BMC Genomics">
        <title>De novo assembly and annotation of Popillia japonica's genome with initial clues to its potential as an invasive pest.</title>
        <authorList>
            <person name="Cucini C."/>
            <person name="Boschi S."/>
            <person name="Funari R."/>
            <person name="Cardaioli E."/>
            <person name="Iannotti N."/>
            <person name="Marturano G."/>
            <person name="Paoli F."/>
            <person name="Bruttini M."/>
            <person name="Carapelli A."/>
            <person name="Frati F."/>
            <person name="Nardi F."/>
        </authorList>
    </citation>
    <scope>NUCLEOTIDE SEQUENCE [LARGE SCALE GENOMIC DNA]</scope>
    <source>
        <strain evidence="13">DMR45628</strain>
    </source>
</reference>
<dbReference type="InterPro" id="IPR004162">
    <property type="entry name" value="SINA-like_animal"/>
</dbReference>
<evidence type="ECO:0000313" key="14">
    <source>
        <dbReference type="Proteomes" id="UP001458880"/>
    </source>
</evidence>
<dbReference type="Gene3D" id="3.30.40.10">
    <property type="entry name" value="Zinc/RING finger domain, C3HC4 (zinc finger)"/>
    <property type="match status" value="5"/>
</dbReference>
<dbReference type="EMBL" id="JASPKY010000057">
    <property type="protein sequence ID" value="KAK9744502.1"/>
    <property type="molecule type" value="Genomic_DNA"/>
</dbReference>
<evidence type="ECO:0000259" key="11">
    <source>
        <dbReference type="PROSITE" id="PS50089"/>
    </source>
</evidence>
<protein>
    <recommendedName>
        <fullName evidence="4">RING-type E3 ubiquitin transferase</fullName>
        <ecNumber evidence="4">2.3.2.27</ecNumber>
    </recommendedName>
</protein>
<comment type="catalytic activity">
    <reaction evidence="1">
        <text>S-ubiquitinyl-[E2 ubiquitin-conjugating enzyme]-L-cysteine + [acceptor protein]-L-lysine = [E2 ubiquitin-conjugating enzyme]-L-cysteine + N(6)-ubiquitinyl-[acceptor protein]-L-lysine.</text>
        <dbReference type="EC" id="2.3.2.27"/>
    </reaction>
</comment>
<evidence type="ECO:0000256" key="5">
    <source>
        <dbReference type="ARBA" id="ARBA00022679"/>
    </source>
</evidence>
<evidence type="ECO:0000256" key="3">
    <source>
        <dbReference type="ARBA" id="ARBA00009119"/>
    </source>
</evidence>
<dbReference type="Proteomes" id="UP001458880">
    <property type="component" value="Unassembled WGS sequence"/>
</dbReference>
<dbReference type="GO" id="GO:0061630">
    <property type="term" value="F:ubiquitin protein ligase activity"/>
    <property type="evidence" value="ECO:0007669"/>
    <property type="project" value="UniProtKB-EC"/>
</dbReference>
<evidence type="ECO:0000256" key="9">
    <source>
        <dbReference type="ARBA" id="ARBA00022833"/>
    </source>
</evidence>
<keyword evidence="7 10" id="KW-0863">Zinc-finger</keyword>
<comment type="caution">
    <text evidence="13">The sequence shown here is derived from an EMBL/GenBank/DDBJ whole genome shotgun (WGS) entry which is preliminary data.</text>
</comment>
<keyword evidence="8" id="KW-0833">Ubl conjugation pathway</keyword>
<evidence type="ECO:0000256" key="4">
    <source>
        <dbReference type="ARBA" id="ARBA00012483"/>
    </source>
</evidence>
<dbReference type="InterPro" id="IPR001841">
    <property type="entry name" value="Znf_RING"/>
</dbReference>
<keyword evidence="5" id="KW-0808">Transferase</keyword>
<gene>
    <name evidence="13" type="ORF">QE152_g7716</name>
</gene>
<dbReference type="SUPFAM" id="SSF57850">
    <property type="entry name" value="RING/U-box"/>
    <property type="match status" value="2"/>
</dbReference>
<dbReference type="InterPro" id="IPR013010">
    <property type="entry name" value="Znf_SIAH"/>
</dbReference>
<accession>A0AAW1MDZ1</accession>
<dbReference type="SUPFAM" id="SSF49599">
    <property type="entry name" value="TRAF domain-like"/>
    <property type="match status" value="4"/>
</dbReference>
<keyword evidence="9" id="KW-0862">Zinc</keyword>
<evidence type="ECO:0000313" key="13">
    <source>
        <dbReference type="EMBL" id="KAK9744502.1"/>
    </source>
</evidence>
<dbReference type="PANTHER" id="PTHR45877:SF2">
    <property type="entry name" value="E3 UBIQUITIN-PROTEIN LIGASE SINA-RELATED"/>
    <property type="match status" value="1"/>
</dbReference>
<evidence type="ECO:0000256" key="2">
    <source>
        <dbReference type="ARBA" id="ARBA00004906"/>
    </source>
</evidence>
<dbReference type="SMART" id="SM00184">
    <property type="entry name" value="RING"/>
    <property type="match status" value="2"/>
</dbReference>
<dbReference type="Pfam" id="PF21362">
    <property type="entry name" value="Sina_RING"/>
    <property type="match status" value="2"/>
</dbReference>
<proteinExistence type="inferred from homology"/>
<dbReference type="AlphaFoldDB" id="A0AAW1MDZ1"/>
<comment type="similarity">
    <text evidence="3">Belongs to the SINA (Seven in absentia) family.</text>
</comment>
<dbReference type="InterPro" id="IPR013083">
    <property type="entry name" value="Znf_RING/FYVE/PHD"/>
</dbReference>